<dbReference type="Proteomes" id="UP000679992">
    <property type="component" value="Unassembled WGS sequence"/>
</dbReference>
<feature type="transmembrane region" description="Helical" evidence="1">
    <location>
        <begin position="143"/>
        <end position="167"/>
    </location>
</feature>
<accession>A0ABQ4M7N9</accession>
<feature type="transmembrane region" description="Helical" evidence="1">
    <location>
        <begin position="211"/>
        <end position="230"/>
    </location>
</feature>
<feature type="transmembrane region" description="Helical" evidence="1">
    <location>
        <begin position="503"/>
        <end position="519"/>
    </location>
</feature>
<keyword evidence="3" id="KW-1185">Reference proteome</keyword>
<gene>
    <name evidence="2" type="ORF">J42TS3_04800</name>
</gene>
<feature type="transmembrane region" description="Helical" evidence="1">
    <location>
        <begin position="72"/>
        <end position="93"/>
    </location>
</feature>
<feature type="transmembrane region" description="Helical" evidence="1">
    <location>
        <begin position="525"/>
        <end position="542"/>
    </location>
</feature>
<feature type="transmembrane region" description="Helical" evidence="1">
    <location>
        <begin position="464"/>
        <end position="482"/>
    </location>
</feature>
<reference evidence="2 3" key="1">
    <citation type="submission" date="2021-03" db="EMBL/GenBank/DDBJ databases">
        <title>Antimicrobial resistance genes in bacteria isolated from Japanese honey, and their potential for conferring macrolide and lincosamide resistance in the American foulbrood pathogen Paenibacillus larvae.</title>
        <authorList>
            <person name="Okamoto M."/>
            <person name="Kumagai M."/>
            <person name="Kanamori H."/>
            <person name="Takamatsu D."/>
        </authorList>
    </citation>
    <scope>NUCLEOTIDE SEQUENCE [LARGE SCALE GENOMIC DNA]</scope>
    <source>
        <strain evidence="2 3">J42TS3</strain>
    </source>
</reference>
<feature type="transmembrane region" description="Helical" evidence="1">
    <location>
        <begin position="173"/>
        <end position="199"/>
    </location>
</feature>
<feature type="transmembrane region" description="Helical" evidence="1">
    <location>
        <begin position="99"/>
        <end position="122"/>
    </location>
</feature>
<feature type="transmembrane region" description="Helical" evidence="1">
    <location>
        <begin position="428"/>
        <end position="458"/>
    </location>
</feature>
<evidence type="ECO:0000313" key="2">
    <source>
        <dbReference type="EMBL" id="GIP51445.1"/>
    </source>
</evidence>
<evidence type="ECO:0000313" key="3">
    <source>
        <dbReference type="Proteomes" id="UP000679992"/>
    </source>
</evidence>
<protein>
    <recommendedName>
        <fullName evidence="4">ABC transporter permease</fullName>
    </recommendedName>
</protein>
<evidence type="ECO:0008006" key="4">
    <source>
        <dbReference type="Google" id="ProtNLM"/>
    </source>
</evidence>
<dbReference type="RefSeq" id="WP_213653628.1">
    <property type="nucleotide sequence ID" value="NZ_BOSL01000001.1"/>
</dbReference>
<organism evidence="2 3">
    <name type="scientific">Paenibacillus vini</name>
    <dbReference type="NCBI Taxonomy" id="1476024"/>
    <lineage>
        <taxon>Bacteria</taxon>
        <taxon>Bacillati</taxon>
        <taxon>Bacillota</taxon>
        <taxon>Bacilli</taxon>
        <taxon>Bacillales</taxon>
        <taxon>Paenibacillaceae</taxon>
        <taxon>Paenibacillus</taxon>
    </lineage>
</organism>
<feature type="transmembrane region" description="Helical" evidence="1">
    <location>
        <begin position="387"/>
        <end position="407"/>
    </location>
</feature>
<comment type="caution">
    <text evidence="2">The sequence shown here is derived from an EMBL/GenBank/DDBJ whole genome shotgun (WGS) entry which is preliminary data.</text>
</comment>
<evidence type="ECO:0000256" key="1">
    <source>
        <dbReference type="SAM" id="Phobius"/>
    </source>
</evidence>
<name>A0ABQ4M7N9_9BACL</name>
<proteinExistence type="predicted"/>
<keyword evidence="1" id="KW-1133">Transmembrane helix</keyword>
<keyword evidence="1" id="KW-0472">Membrane</keyword>
<feature type="transmembrane region" description="Helical" evidence="1">
    <location>
        <begin position="355"/>
        <end position="375"/>
    </location>
</feature>
<keyword evidence="1" id="KW-0812">Transmembrane</keyword>
<sequence length="551" mass="62343">MKEMRTLWVLDRFKGVFGKFGVDYPVMRRILQIKLTMDGRRVPTIIGKARNKDQADGGKVNGTEKNQFFSSLWLYLIFGAFSSMFVGLGDNFIFQMSLIFGIFMFMIMTSLISDFSSVLLDIRDRNILSTKPVNRRTIAMAKMLHICFYMFFLTGAIAIVPLGVGLVRHGIGFFLLFVAELILMDLLIVVITALIYLAVLKFFDGEKLKDFINYVQIGLTIVIALGYQLLIRLFDFVDLQQAVFQPKWWEFVIVPVWFGAPFETLLHGDNSIPYLLFSLLALCVPILTFLLYIKLMPSLERNLQKLADPGSRKKEGAGKWLKSISHLLGSSPQEEVFFRFAWTMMGNEREFKLKVYPSIGFSLIFPFIFLFTSGRERGLSGLPGTKLHLFIYFCALLVPNVILMLKYSRSYKAAWIYRVLPIGDRVPVYRGTLMAAVVRLILPLYAVEAVVFAILFGGRIVPDLIVAGLAILAYSVLSFAYLSKALPFSERLETAQQGEGMRMIPLMLLLGGFALVHYAATLVSFGVYVYAALLLAANWVLWQKAFSAKLP</sequence>
<dbReference type="EMBL" id="BOSL01000001">
    <property type="protein sequence ID" value="GIP51445.1"/>
    <property type="molecule type" value="Genomic_DNA"/>
</dbReference>
<feature type="transmembrane region" description="Helical" evidence="1">
    <location>
        <begin position="272"/>
        <end position="293"/>
    </location>
</feature>